<organism evidence="2 3">
    <name type="scientific">Streptomyces virens</name>
    <dbReference type="NCBI Taxonomy" id="285572"/>
    <lineage>
        <taxon>Bacteria</taxon>
        <taxon>Bacillati</taxon>
        <taxon>Actinomycetota</taxon>
        <taxon>Actinomycetes</taxon>
        <taxon>Kitasatosporales</taxon>
        <taxon>Streptomycetaceae</taxon>
        <taxon>Streptomyces</taxon>
    </lineage>
</organism>
<feature type="region of interest" description="Disordered" evidence="1">
    <location>
        <begin position="1"/>
        <end position="41"/>
    </location>
</feature>
<feature type="compositionally biased region" description="Low complexity" evidence="1">
    <location>
        <begin position="22"/>
        <end position="31"/>
    </location>
</feature>
<protein>
    <submittedName>
        <fullName evidence="2">Uncharacterized protein</fullName>
    </submittedName>
</protein>
<feature type="region of interest" description="Disordered" evidence="1">
    <location>
        <begin position="57"/>
        <end position="115"/>
    </location>
</feature>
<keyword evidence="3" id="KW-1185">Reference proteome</keyword>
<dbReference type="Proteomes" id="UP001501866">
    <property type="component" value="Unassembled WGS sequence"/>
</dbReference>
<name>A0ABP6PL26_9ACTN</name>
<dbReference type="EMBL" id="BAAAUH010000023">
    <property type="protein sequence ID" value="GAA3181773.1"/>
    <property type="molecule type" value="Genomic_DNA"/>
</dbReference>
<evidence type="ECO:0000313" key="3">
    <source>
        <dbReference type="Proteomes" id="UP001501866"/>
    </source>
</evidence>
<comment type="caution">
    <text evidence="2">The sequence shown here is derived from an EMBL/GenBank/DDBJ whole genome shotgun (WGS) entry which is preliminary data.</text>
</comment>
<proteinExistence type="predicted"/>
<evidence type="ECO:0000313" key="2">
    <source>
        <dbReference type="EMBL" id="GAA3181773.1"/>
    </source>
</evidence>
<evidence type="ECO:0000256" key="1">
    <source>
        <dbReference type="SAM" id="MobiDB-lite"/>
    </source>
</evidence>
<gene>
    <name evidence="2" type="ORF">GCM10010451_33730</name>
</gene>
<accession>A0ABP6PL26</accession>
<sequence>MAVAPCGTLYDPRRPPSDRYGTYSTVTSVSTTDHHDPTAPAHTIARITAGIAVPTAYAVRPHGSPGTGHPPLRFRDHPSPSRDSSPEPGRVTRPSFRIRPGIWHSVTSGGMLGRG</sequence>
<reference evidence="3" key="1">
    <citation type="journal article" date="2019" name="Int. J. Syst. Evol. Microbiol.">
        <title>The Global Catalogue of Microorganisms (GCM) 10K type strain sequencing project: providing services to taxonomists for standard genome sequencing and annotation.</title>
        <authorList>
            <consortium name="The Broad Institute Genomics Platform"/>
            <consortium name="The Broad Institute Genome Sequencing Center for Infectious Disease"/>
            <person name="Wu L."/>
            <person name="Ma J."/>
        </authorList>
    </citation>
    <scope>NUCLEOTIDE SEQUENCE [LARGE SCALE GENOMIC DNA]</scope>
    <source>
        <strain evidence="3">JCM 9095</strain>
    </source>
</reference>